<keyword evidence="4" id="KW-1185">Reference proteome</keyword>
<gene>
    <name evidence="3" type="ordered locus">SCATT_27330</name>
</gene>
<dbReference type="HOGENOM" id="CLU_1467397_0_0_11"/>
<accession>G8X2I8</accession>
<dbReference type="PATRIC" id="fig|1003195.29.peg.2736"/>
<evidence type="ECO:0000256" key="2">
    <source>
        <dbReference type="SAM" id="Phobius"/>
    </source>
</evidence>
<evidence type="ECO:0000256" key="1">
    <source>
        <dbReference type="SAM" id="MobiDB-lite"/>
    </source>
</evidence>
<dbReference type="OrthoDB" id="5149870at2"/>
<dbReference type="KEGG" id="scy:SCATT_27330"/>
<dbReference type="RefSeq" id="WP_014627985.1">
    <property type="nucleotide sequence ID" value="NC_017586.1"/>
</dbReference>
<protein>
    <recommendedName>
        <fullName evidence="5">DUF2752 domain-containing protein</fullName>
    </recommendedName>
</protein>
<keyword evidence="2" id="KW-0472">Membrane</keyword>
<feature type="transmembrane region" description="Helical" evidence="2">
    <location>
        <begin position="82"/>
        <end position="99"/>
    </location>
</feature>
<organism evidence="3 4">
    <name type="scientific">Streptantibioticus cattleyicolor (strain ATCC 35852 / DSM 46488 / JCM 4925 / NBRC 14057 / NRRL 8057)</name>
    <name type="common">Streptomyces cattleya</name>
    <dbReference type="NCBI Taxonomy" id="1003195"/>
    <lineage>
        <taxon>Bacteria</taxon>
        <taxon>Bacillati</taxon>
        <taxon>Actinomycetota</taxon>
        <taxon>Actinomycetes</taxon>
        <taxon>Kitasatosporales</taxon>
        <taxon>Streptomycetaceae</taxon>
        <taxon>Streptantibioticus</taxon>
    </lineage>
</organism>
<keyword evidence="2" id="KW-0812">Transmembrane</keyword>
<reference evidence="4" key="1">
    <citation type="submission" date="2011-12" db="EMBL/GenBank/DDBJ databases">
        <title>Complete genome sequence of Streptomyces cattleya strain DSM 46488.</title>
        <authorList>
            <person name="Ou H.-Y."/>
            <person name="Li P."/>
            <person name="Zhao C."/>
            <person name="O'Hagan D."/>
            <person name="Deng Z."/>
        </authorList>
    </citation>
    <scope>NUCLEOTIDE SEQUENCE [LARGE SCALE GENOMIC DNA]</scope>
    <source>
        <strain evidence="4">ATCC 35852 / DSM 46488 / JCM 4925 / NBRC 14057 / NRRL 8057</strain>
    </source>
</reference>
<feature type="transmembrane region" description="Helical" evidence="2">
    <location>
        <begin position="21"/>
        <end position="40"/>
    </location>
</feature>
<dbReference type="Proteomes" id="UP000007842">
    <property type="component" value="Chromosome"/>
</dbReference>
<dbReference type="eggNOG" id="ENOG5033980">
    <property type="taxonomic scope" value="Bacteria"/>
</dbReference>
<evidence type="ECO:0000313" key="4">
    <source>
        <dbReference type="Proteomes" id="UP000007842"/>
    </source>
</evidence>
<sequence>MPTPSWPLTVGWEDRDAHPRAVPLALAGGAGAAAMAVFGLPPVDLHGPLHFLGVMDPLCGMTRASRLLVLGHIGDALRYNPAAPALAAGAVAALVKAAWGRAVGRWCTVRLSRHGWAALFWVLVIAGWETNQQADAEHHSCAAERVPARRRGRSRGPGRRRGRSRGPGRRRVDVETLAQPGPGR</sequence>
<dbReference type="AlphaFoldDB" id="G8X2I8"/>
<dbReference type="Pfam" id="PF10825">
    <property type="entry name" value="DUF2752"/>
    <property type="match status" value="1"/>
</dbReference>
<name>G8X2I8_STREN</name>
<dbReference type="EMBL" id="CP003219">
    <property type="protein sequence ID" value="AEW95104.1"/>
    <property type="molecule type" value="Genomic_DNA"/>
</dbReference>
<proteinExistence type="predicted"/>
<evidence type="ECO:0008006" key="5">
    <source>
        <dbReference type="Google" id="ProtNLM"/>
    </source>
</evidence>
<keyword evidence="2" id="KW-1133">Transmembrane helix</keyword>
<evidence type="ECO:0000313" key="3">
    <source>
        <dbReference type="EMBL" id="AEW95104.1"/>
    </source>
</evidence>
<feature type="region of interest" description="Disordered" evidence="1">
    <location>
        <begin position="139"/>
        <end position="184"/>
    </location>
</feature>
<dbReference type="InterPro" id="IPR021215">
    <property type="entry name" value="DUF2752"/>
</dbReference>
<dbReference type="STRING" id="1003195.SCATT_27330"/>
<feature type="compositionally biased region" description="Basic residues" evidence="1">
    <location>
        <begin position="148"/>
        <end position="169"/>
    </location>
</feature>